<reference evidence="2 3" key="1">
    <citation type="journal article" date="2014" name="Agronomy (Basel)">
        <title>A Draft Genome Sequence for Ensete ventricosum, the Drought-Tolerant Tree Against Hunger.</title>
        <authorList>
            <person name="Harrison J."/>
            <person name="Moore K.A."/>
            <person name="Paszkiewicz K."/>
            <person name="Jones T."/>
            <person name="Grant M."/>
            <person name="Ambacheew D."/>
            <person name="Muzemil S."/>
            <person name="Studholme D.J."/>
        </authorList>
    </citation>
    <scope>NUCLEOTIDE SEQUENCE [LARGE SCALE GENOMIC DNA]</scope>
</reference>
<organism evidence="2 3">
    <name type="scientific">Ensete ventricosum</name>
    <name type="common">Abyssinian banana</name>
    <name type="synonym">Musa ensete</name>
    <dbReference type="NCBI Taxonomy" id="4639"/>
    <lineage>
        <taxon>Eukaryota</taxon>
        <taxon>Viridiplantae</taxon>
        <taxon>Streptophyta</taxon>
        <taxon>Embryophyta</taxon>
        <taxon>Tracheophyta</taxon>
        <taxon>Spermatophyta</taxon>
        <taxon>Magnoliopsida</taxon>
        <taxon>Liliopsida</taxon>
        <taxon>Zingiberales</taxon>
        <taxon>Musaceae</taxon>
        <taxon>Ensete</taxon>
    </lineage>
</organism>
<dbReference type="AlphaFoldDB" id="A0A426YPJ7"/>
<protein>
    <submittedName>
        <fullName evidence="2">Uncharacterized protein</fullName>
    </submittedName>
</protein>
<accession>A0A426YPJ7</accession>
<name>A0A426YPJ7_ENSVE</name>
<sequence length="210" mass="23627">MGYRVALHVTSLSWRHHGRPNDHTAPQDTWRISDRPLRKRRTTGQPRYFMLSSHMVVHSGWGPSDDAIVQKLRVRCAGNNCVAYFRTLPNGGGVRRNRVSWLDDETHRGFAVRPAVAPRSHHDPRPNCSVSHLVTDQLPKTPTILPVITIVQLTQSPSGGSAPPLPNDASKYFESPSRAGAGQTSPPGDRIRRRNNPRKEKRGDDKTWRK</sequence>
<gene>
    <name evidence="2" type="ORF">B296_00024506</name>
</gene>
<evidence type="ECO:0000313" key="2">
    <source>
        <dbReference type="EMBL" id="RRT53642.1"/>
    </source>
</evidence>
<evidence type="ECO:0000313" key="3">
    <source>
        <dbReference type="Proteomes" id="UP000287651"/>
    </source>
</evidence>
<comment type="caution">
    <text evidence="2">The sequence shown here is derived from an EMBL/GenBank/DDBJ whole genome shotgun (WGS) entry which is preliminary data.</text>
</comment>
<feature type="region of interest" description="Disordered" evidence="1">
    <location>
        <begin position="155"/>
        <end position="210"/>
    </location>
</feature>
<dbReference type="EMBL" id="AMZH03011036">
    <property type="protein sequence ID" value="RRT53642.1"/>
    <property type="molecule type" value="Genomic_DNA"/>
</dbReference>
<dbReference type="Proteomes" id="UP000287651">
    <property type="component" value="Unassembled WGS sequence"/>
</dbReference>
<evidence type="ECO:0000256" key="1">
    <source>
        <dbReference type="SAM" id="MobiDB-lite"/>
    </source>
</evidence>
<feature type="compositionally biased region" description="Basic and acidic residues" evidence="1">
    <location>
        <begin position="197"/>
        <end position="210"/>
    </location>
</feature>
<proteinExistence type="predicted"/>